<dbReference type="CDD" id="cd06261">
    <property type="entry name" value="TM_PBP2"/>
    <property type="match status" value="1"/>
</dbReference>
<name>A0A317N190_9GAMM</name>
<evidence type="ECO:0000256" key="4">
    <source>
        <dbReference type="ARBA" id="ARBA00022692"/>
    </source>
</evidence>
<keyword evidence="4 7" id="KW-0812">Transmembrane</keyword>
<accession>A0A317N190</accession>
<dbReference type="RefSeq" id="WP_110016685.1">
    <property type="nucleotide sequence ID" value="NZ_QGTJ01000001.1"/>
</dbReference>
<evidence type="ECO:0000256" key="7">
    <source>
        <dbReference type="RuleBase" id="RU363032"/>
    </source>
</evidence>
<evidence type="ECO:0000313" key="9">
    <source>
        <dbReference type="EMBL" id="PWV65688.1"/>
    </source>
</evidence>
<dbReference type="OrthoDB" id="258894at2"/>
<evidence type="ECO:0000259" key="8">
    <source>
        <dbReference type="PROSITE" id="PS50928"/>
    </source>
</evidence>
<keyword evidence="10" id="KW-1185">Reference proteome</keyword>
<feature type="transmembrane region" description="Helical" evidence="7">
    <location>
        <begin position="12"/>
        <end position="32"/>
    </location>
</feature>
<feature type="transmembrane region" description="Helical" evidence="7">
    <location>
        <begin position="114"/>
        <end position="136"/>
    </location>
</feature>
<dbReference type="PROSITE" id="PS50928">
    <property type="entry name" value="ABC_TM1"/>
    <property type="match status" value="1"/>
</dbReference>
<evidence type="ECO:0000256" key="1">
    <source>
        <dbReference type="ARBA" id="ARBA00004651"/>
    </source>
</evidence>
<dbReference type="Pfam" id="PF00528">
    <property type="entry name" value="BPD_transp_1"/>
    <property type="match status" value="1"/>
</dbReference>
<dbReference type="GO" id="GO:0005886">
    <property type="term" value="C:plasma membrane"/>
    <property type="evidence" value="ECO:0007669"/>
    <property type="project" value="UniProtKB-SubCell"/>
</dbReference>
<proteinExistence type="inferred from homology"/>
<reference evidence="9 10" key="1">
    <citation type="submission" date="2018-05" db="EMBL/GenBank/DDBJ databases">
        <title>Genomic Encyclopedia of Type Strains, Phase IV (KMG-IV): sequencing the most valuable type-strain genomes for metagenomic binning, comparative biology and taxonomic classification.</title>
        <authorList>
            <person name="Goeker M."/>
        </authorList>
    </citation>
    <scope>NUCLEOTIDE SEQUENCE [LARGE SCALE GENOMIC DNA]</scope>
    <source>
        <strain evidence="9 10">DSM 23606</strain>
    </source>
</reference>
<dbReference type="Proteomes" id="UP000246569">
    <property type="component" value="Unassembled WGS sequence"/>
</dbReference>
<feature type="transmembrane region" description="Helical" evidence="7">
    <location>
        <begin position="198"/>
        <end position="218"/>
    </location>
</feature>
<comment type="similarity">
    <text evidence="7">Belongs to the binding-protein-dependent transport system permease family.</text>
</comment>
<evidence type="ECO:0000256" key="2">
    <source>
        <dbReference type="ARBA" id="ARBA00022448"/>
    </source>
</evidence>
<gene>
    <name evidence="9" type="ORF">C7443_101172</name>
</gene>
<dbReference type="PANTHER" id="PTHR30151">
    <property type="entry name" value="ALKANE SULFONATE ABC TRANSPORTER-RELATED, MEMBRANE SUBUNIT"/>
    <property type="match status" value="1"/>
</dbReference>
<organism evidence="9 10">
    <name type="scientific">Plasticicumulans acidivorans</name>
    <dbReference type="NCBI Taxonomy" id="886464"/>
    <lineage>
        <taxon>Bacteria</taxon>
        <taxon>Pseudomonadati</taxon>
        <taxon>Pseudomonadota</taxon>
        <taxon>Gammaproteobacteria</taxon>
        <taxon>Candidatus Competibacteraceae</taxon>
        <taxon>Plasticicumulans</taxon>
    </lineage>
</organism>
<evidence type="ECO:0000256" key="5">
    <source>
        <dbReference type="ARBA" id="ARBA00022989"/>
    </source>
</evidence>
<comment type="caution">
    <text evidence="9">The sequence shown here is derived from an EMBL/GenBank/DDBJ whole genome shotgun (WGS) entry which is preliminary data.</text>
</comment>
<keyword evidence="5 7" id="KW-1133">Transmembrane helix</keyword>
<evidence type="ECO:0000313" key="10">
    <source>
        <dbReference type="Proteomes" id="UP000246569"/>
    </source>
</evidence>
<comment type="subcellular location">
    <subcellularLocation>
        <location evidence="1 7">Cell membrane</location>
        <topology evidence="1 7">Multi-pass membrane protein</topology>
    </subcellularLocation>
</comment>
<dbReference type="InterPro" id="IPR000515">
    <property type="entry name" value="MetI-like"/>
</dbReference>
<keyword evidence="3" id="KW-1003">Cell membrane</keyword>
<protein>
    <submittedName>
        <fullName evidence="9">NitT/TauT family transport system permease protein</fullName>
    </submittedName>
</protein>
<dbReference type="EMBL" id="QGTJ01000001">
    <property type="protein sequence ID" value="PWV65688.1"/>
    <property type="molecule type" value="Genomic_DNA"/>
</dbReference>
<sequence>MTRLINLHPDRVSRVVLGLLPFLLILAAYLVASADRLAANPNDKLLPGFGAIADAFWRMASEPSGRTGELLLWADTGASLVRLAWGLGIAGAIGLAFGVANGVLPLVRAGLSPLFAGLSLIPPMAILPILFIVFGLGEVSKVALIVIGIAPVIVRDLQARTLELPQELLIKAQTLGANSWTLVLRVVLPQVLPRLLDALRLSLGAAWLFLIAAEAIAASEGLGYRIFLMRRYLSMDVILPYVAWITLLAFIIDWSLRTLQRRAFPWFARVAGGGR</sequence>
<dbReference type="SUPFAM" id="SSF161098">
    <property type="entry name" value="MetI-like"/>
    <property type="match status" value="1"/>
</dbReference>
<feature type="transmembrane region" description="Helical" evidence="7">
    <location>
        <begin position="83"/>
        <end position="107"/>
    </location>
</feature>
<evidence type="ECO:0000256" key="6">
    <source>
        <dbReference type="ARBA" id="ARBA00023136"/>
    </source>
</evidence>
<dbReference type="InterPro" id="IPR035906">
    <property type="entry name" value="MetI-like_sf"/>
</dbReference>
<dbReference type="PANTHER" id="PTHR30151:SF25">
    <property type="entry name" value="TAURINE TRANSPORT SYSTEM PERMEASE PROTEIN TAUC"/>
    <property type="match status" value="1"/>
</dbReference>
<feature type="domain" description="ABC transmembrane type-1" evidence="8">
    <location>
        <begin position="76"/>
        <end position="260"/>
    </location>
</feature>
<dbReference type="Gene3D" id="1.10.3720.10">
    <property type="entry name" value="MetI-like"/>
    <property type="match status" value="1"/>
</dbReference>
<dbReference type="GO" id="GO:0010438">
    <property type="term" value="P:cellular response to sulfur starvation"/>
    <property type="evidence" value="ECO:0007669"/>
    <property type="project" value="TreeGrafter"/>
</dbReference>
<evidence type="ECO:0000256" key="3">
    <source>
        <dbReference type="ARBA" id="ARBA00022475"/>
    </source>
</evidence>
<dbReference type="AlphaFoldDB" id="A0A317N190"/>
<feature type="transmembrane region" description="Helical" evidence="7">
    <location>
        <begin position="238"/>
        <end position="256"/>
    </location>
</feature>
<dbReference type="GO" id="GO:0055085">
    <property type="term" value="P:transmembrane transport"/>
    <property type="evidence" value="ECO:0007669"/>
    <property type="project" value="InterPro"/>
</dbReference>
<keyword evidence="2 7" id="KW-0813">Transport</keyword>
<keyword evidence="6 7" id="KW-0472">Membrane</keyword>